<evidence type="ECO:0000313" key="6">
    <source>
        <dbReference type="EMBL" id="KAK8835921.1"/>
    </source>
</evidence>
<evidence type="ECO:0000256" key="1">
    <source>
        <dbReference type="ARBA" id="ARBA00004496"/>
    </source>
</evidence>
<keyword evidence="5" id="KW-0378">Hydrolase</keyword>
<dbReference type="Gene3D" id="3.30.2170.10">
    <property type="entry name" value="archaeoglobus fulgidus dsm 4304 superfamily"/>
    <property type="match status" value="1"/>
</dbReference>
<evidence type="ECO:0000256" key="3">
    <source>
        <dbReference type="ARBA" id="ARBA00022722"/>
    </source>
</evidence>
<sequence length="248" mass="28185">MLQSSQTNEKLFKIQCSMESKINNTPRIDKYRYIGGADLTDRDGIIVGCFVVVDCQDNLKVIYQKCTEMKVDFKYQAGLLCFREGPVVISLYREFCKNMSNIKLDVILCDGSGEWHPRGLGLASYVGVELQIPTIGVFKNFLSIGTNFPRKSVIQKAQQTCKNVGDTIILNHVIENGRNVRCAVMKTTKIENFSPIYISPGNLIDFDSSIEIVKRLCHFREPEPLRLADRLSRKYVKDKITSKNKNSK</sequence>
<protein>
    <recommendedName>
        <fullName evidence="8">Endonuclease V</fullName>
    </recommendedName>
</protein>
<keyword evidence="7" id="KW-1185">Reference proteome</keyword>
<dbReference type="Pfam" id="PF04493">
    <property type="entry name" value="Endonuclease_5"/>
    <property type="match status" value="1"/>
</dbReference>
<dbReference type="InterPro" id="IPR007581">
    <property type="entry name" value="Endonuclease-V"/>
</dbReference>
<proteinExistence type="predicted"/>
<evidence type="ECO:0008006" key="8">
    <source>
        <dbReference type="Google" id="ProtNLM"/>
    </source>
</evidence>
<reference evidence="6 7" key="1">
    <citation type="submission" date="2024-04" db="EMBL/GenBank/DDBJ databases">
        <title>Tritrichomonas musculus Genome.</title>
        <authorList>
            <person name="Alves-Ferreira E."/>
            <person name="Grigg M."/>
            <person name="Lorenzi H."/>
            <person name="Galac M."/>
        </authorList>
    </citation>
    <scope>NUCLEOTIDE SEQUENCE [LARGE SCALE GENOMIC DNA]</scope>
    <source>
        <strain evidence="6 7">EAF2021</strain>
    </source>
</reference>
<evidence type="ECO:0000256" key="2">
    <source>
        <dbReference type="ARBA" id="ARBA00022490"/>
    </source>
</evidence>
<keyword evidence="2" id="KW-0963">Cytoplasm</keyword>
<dbReference type="Proteomes" id="UP001470230">
    <property type="component" value="Unassembled WGS sequence"/>
</dbReference>
<gene>
    <name evidence="6" type="ORF">M9Y10_040301</name>
</gene>
<name>A0ABR2GQI6_9EUKA</name>
<evidence type="ECO:0000313" key="7">
    <source>
        <dbReference type="Proteomes" id="UP001470230"/>
    </source>
</evidence>
<organism evidence="6 7">
    <name type="scientific">Tritrichomonas musculus</name>
    <dbReference type="NCBI Taxonomy" id="1915356"/>
    <lineage>
        <taxon>Eukaryota</taxon>
        <taxon>Metamonada</taxon>
        <taxon>Parabasalia</taxon>
        <taxon>Tritrichomonadida</taxon>
        <taxon>Tritrichomonadidae</taxon>
        <taxon>Tritrichomonas</taxon>
    </lineage>
</organism>
<evidence type="ECO:0000256" key="5">
    <source>
        <dbReference type="ARBA" id="ARBA00022801"/>
    </source>
</evidence>
<dbReference type="PANTHER" id="PTHR28511">
    <property type="entry name" value="ENDONUCLEASE V"/>
    <property type="match status" value="1"/>
</dbReference>
<comment type="subcellular location">
    <subcellularLocation>
        <location evidence="1">Cytoplasm</location>
    </subcellularLocation>
</comment>
<evidence type="ECO:0000256" key="4">
    <source>
        <dbReference type="ARBA" id="ARBA00022759"/>
    </source>
</evidence>
<keyword evidence="3" id="KW-0540">Nuclease</keyword>
<dbReference type="CDD" id="cd06559">
    <property type="entry name" value="Endonuclease_V"/>
    <property type="match status" value="1"/>
</dbReference>
<keyword evidence="4" id="KW-0255">Endonuclease</keyword>
<comment type="caution">
    <text evidence="6">The sequence shown here is derived from an EMBL/GenBank/DDBJ whole genome shotgun (WGS) entry which is preliminary data.</text>
</comment>
<accession>A0ABR2GQI6</accession>
<dbReference type="EMBL" id="JAPFFF010000072">
    <property type="protein sequence ID" value="KAK8835921.1"/>
    <property type="molecule type" value="Genomic_DNA"/>
</dbReference>
<dbReference type="PANTHER" id="PTHR28511:SF1">
    <property type="entry name" value="ENDONUCLEASE V"/>
    <property type="match status" value="1"/>
</dbReference>